<dbReference type="GO" id="GO:0007188">
    <property type="term" value="P:adenylate cyclase-modulating G protein-coupled receptor signaling pathway"/>
    <property type="evidence" value="ECO:0007669"/>
    <property type="project" value="TreeGrafter"/>
</dbReference>
<dbReference type="GO" id="GO:0005886">
    <property type="term" value="C:plasma membrane"/>
    <property type="evidence" value="ECO:0007669"/>
    <property type="project" value="UniProtKB-SubCell"/>
</dbReference>
<proteinExistence type="inferred from homology"/>
<evidence type="ECO:0000259" key="12">
    <source>
        <dbReference type="PROSITE" id="PS50227"/>
    </source>
</evidence>
<feature type="transmembrane region" description="Helical" evidence="11">
    <location>
        <begin position="276"/>
        <end position="296"/>
    </location>
</feature>
<gene>
    <name evidence="14" type="ORF">Fcan01_06747</name>
</gene>
<evidence type="ECO:0000256" key="9">
    <source>
        <dbReference type="ARBA" id="ARBA00023180"/>
    </source>
</evidence>
<evidence type="ECO:0000256" key="7">
    <source>
        <dbReference type="ARBA" id="ARBA00023136"/>
    </source>
</evidence>
<feature type="domain" description="G-protein coupled receptors family 2 profile 1" evidence="12">
    <location>
        <begin position="20"/>
        <end position="91"/>
    </location>
</feature>
<dbReference type="InterPro" id="IPR017981">
    <property type="entry name" value="GPCR_2-like_7TM"/>
</dbReference>
<keyword evidence="10" id="KW-0807">Transducer</keyword>
<evidence type="ECO:0000313" key="14">
    <source>
        <dbReference type="EMBL" id="OXA58279.1"/>
    </source>
</evidence>
<dbReference type="OrthoDB" id="6160250at2759"/>
<feature type="transmembrane region" description="Helical" evidence="11">
    <location>
        <begin position="100"/>
        <end position="123"/>
    </location>
</feature>
<dbReference type="Pfam" id="PF00002">
    <property type="entry name" value="7tm_2"/>
    <property type="match status" value="1"/>
</dbReference>
<keyword evidence="8 14" id="KW-0675">Receptor</keyword>
<keyword evidence="4 11" id="KW-0812">Transmembrane</keyword>
<dbReference type="InterPro" id="IPR000832">
    <property type="entry name" value="GPCR_2_secretin-like"/>
</dbReference>
<dbReference type="PROSITE" id="PS00650">
    <property type="entry name" value="G_PROTEIN_RECEP_F2_2"/>
    <property type="match status" value="1"/>
</dbReference>
<dbReference type="InterPro" id="IPR001879">
    <property type="entry name" value="GPCR_2_extracellular_dom"/>
</dbReference>
<dbReference type="SMART" id="SM00008">
    <property type="entry name" value="HormR"/>
    <property type="match status" value="1"/>
</dbReference>
<evidence type="ECO:0000256" key="3">
    <source>
        <dbReference type="ARBA" id="ARBA00022475"/>
    </source>
</evidence>
<dbReference type="Proteomes" id="UP000198287">
    <property type="component" value="Unassembled WGS sequence"/>
</dbReference>
<dbReference type="GO" id="GO:0008528">
    <property type="term" value="F:G protein-coupled peptide receptor activity"/>
    <property type="evidence" value="ECO:0007669"/>
    <property type="project" value="TreeGrafter"/>
</dbReference>
<organism evidence="14 15">
    <name type="scientific">Folsomia candida</name>
    <name type="common">Springtail</name>
    <dbReference type="NCBI Taxonomy" id="158441"/>
    <lineage>
        <taxon>Eukaryota</taxon>
        <taxon>Metazoa</taxon>
        <taxon>Ecdysozoa</taxon>
        <taxon>Arthropoda</taxon>
        <taxon>Hexapoda</taxon>
        <taxon>Collembola</taxon>
        <taxon>Entomobryomorpha</taxon>
        <taxon>Isotomoidea</taxon>
        <taxon>Isotomidae</taxon>
        <taxon>Proisotominae</taxon>
        <taxon>Folsomia</taxon>
    </lineage>
</organism>
<dbReference type="AlphaFoldDB" id="A0A226ELE0"/>
<reference evidence="14 15" key="1">
    <citation type="submission" date="2015-12" db="EMBL/GenBank/DDBJ databases">
        <title>The genome of Folsomia candida.</title>
        <authorList>
            <person name="Faddeeva A."/>
            <person name="Derks M.F."/>
            <person name="Anvar Y."/>
            <person name="Smit S."/>
            <person name="Van Straalen N."/>
            <person name="Roelofs D."/>
        </authorList>
    </citation>
    <scope>NUCLEOTIDE SEQUENCE [LARGE SCALE GENOMIC DNA]</scope>
    <source>
        <strain evidence="14 15">VU population</strain>
        <tissue evidence="14">Whole body</tissue>
    </source>
</reference>
<dbReference type="Pfam" id="PF02793">
    <property type="entry name" value="HRM"/>
    <property type="match status" value="1"/>
</dbReference>
<evidence type="ECO:0000259" key="13">
    <source>
        <dbReference type="PROSITE" id="PS50261"/>
    </source>
</evidence>
<dbReference type="PANTHER" id="PTHR45620">
    <property type="entry name" value="PDF RECEPTOR-LIKE PROTEIN-RELATED"/>
    <property type="match status" value="1"/>
</dbReference>
<comment type="subcellular location">
    <subcellularLocation>
        <location evidence="1">Cell membrane</location>
        <topology evidence="1">Multi-pass membrane protein</topology>
    </subcellularLocation>
</comment>
<dbReference type="InterPro" id="IPR017983">
    <property type="entry name" value="GPCR_2_secretin-like_CS"/>
</dbReference>
<name>A0A226ELE0_FOLCA</name>
<keyword evidence="7 11" id="KW-0472">Membrane</keyword>
<dbReference type="Gene3D" id="4.10.1240.10">
    <property type="entry name" value="GPCR, family 2, extracellular hormone receptor domain"/>
    <property type="match status" value="1"/>
</dbReference>
<accession>A0A226ELE0</accession>
<evidence type="ECO:0000256" key="8">
    <source>
        <dbReference type="ARBA" id="ARBA00023170"/>
    </source>
</evidence>
<feature type="transmembrane region" description="Helical" evidence="11">
    <location>
        <begin position="231"/>
        <end position="251"/>
    </location>
</feature>
<evidence type="ECO:0000256" key="4">
    <source>
        <dbReference type="ARBA" id="ARBA00022692"/>
    </source>
</evidence>
<keyword evidence="9" id="KW-0325">Glycoprotein</keyword>
<sequence>MGKLTIKSSWELVIPERSTCPPTWDGWQCWDSTQAGVTASSFCPPYIYFLTEPPTCTIPVEKECTSSAHWLRKNNGTGDEWTDYQICGSATVSLQLRRTYVLISAYALSIVAIIPALCIFFAYKQLRVHRIILHRLLLNLVNVKNLHKLIAAAFAEQKSLIVFHLLGWVFPIFPTVIYTVYRIGWANSNCWVVPEEAWEWVNALFLINIIRVLVTKLRATHAQEPSQYRKAVRATLVLLPLFGLHFLVTIYRPPTSTGVCLWTEIYFYANDILDGIQGFMVALIFCYFNGEVSTLLKRSWMRFKETYLGAEGSNTRNRRHGSFVPPSPETNCMSVMDVGGGVNSNNSPNLLNANNANNLLAVNGNNKAVNLMVTTKSGVESSCV</sequence>
<dbReference type="Gene3D" id="1.20.1070.10">
    <property type="entry name" value="Rhodopsin 7-helix transmembrane proteins"/>
    <property type="match status" value="1"/>
</dbReference>
<keyword evidence="15" id="KW-1185">Reference proteome</keyword>
<comment type="similarity">
    <text evidence="2">Belongs to the G-protein coupled receptor 2 family.</text>
</comment>
<dbReference type="InterPro" id="IPR050332">
    <property type="entry name" value="GPCR_2"/>
</dbReference>
<dbReference type="PANTHER" id="PTHR45620:SF42">
    <property type="entry name" value="G-PROTEIN COUPLED RECEPTOR SEB-2"/>
    <property type="match status" value="1"/>
</dbReference>
<dbReference type="PROSITE" id="PS50261">
    <property type="entry name" value="G_PROTEIN_RECEP_F2_4"/>
    <property type="match status" value="1"/>
</dbReference>
<keyword evidence="6" id="KW-0297">G-protein coupled receptor</keyword>
<feature type="domain" description="G-protein coupled receptors family 2 profile 2" evidence="13">
    <location>
        <begin position="118"/>
        <end position="289"/>
    </location>
</feature>
<dbReference type="PROSITE" id="PS50227">
    <property type="entry name" value="G_PROTEIN_RECEP_F2_3"/>
    <property type="match status" value="1"/>
</dbReference>
<dbReference type="PROSITE" id="PS00649">
    <property type="entry name" value="G_PROTEIN_RECEP_F2_1"/>
    <property type="match status" value="1"/>
</dbReference>
<feature type="transmembrane region" description="Helical" evidence="11">
    <location>
        <begin position="160"/>
        <end position="180"/>
    </location>
</feature>
<feature type="transmembrane region" description="Helical" evidence="11">
    <location>
        <begin position="200"/>
        <end position="219"/>
    </location>
</feature>
<protein>
    <submittedName>
        <fullName evidence="14">Calcitonin gene-related peptide type 1 receptor</fullName>
    </submittedName>
</protein>
<dbReference type="GO" id="GO:0007166">
    <property type="term" value="P:cell surface receptor signaling pathway"/>
    <property type="evidence" value="ECO:0007669"/>
    <property type="project" value="InterPro"/>
</dbReference>
<dbReference type="SUPFAM" id="SSF111418">
    <property type="entry name" value="Hormone receptor domain"/>
    <property type="match status" value="1"/>
</dbReference>
<dbReference type="InterPro" id="IPR036445">
    <property type="entry name" value="GPCR_2_extracell_dom_sf"/>
</dbReference>
<evidence type="ECO:0000256" key="6">
    <source>
        <dbReference type="ARBA" id="ARBA00023040"/>
    </source>
</evidence>
<evidence type="ECO:0000256" key="5">
    <source>
        <dbReference type="ARBA" id="ARBA00022989"/>
    </source>
</evidence>
<keyword evidence="3" id="KW-1003">Cell membrane</keyword>
<evidence type="ECO:0000313" key="15">
    <source>
        <dbReference type="Proteomes" id="UP000198287"/>
    </source>
</evidence>
<keyword evidence="5 11" id="KW-1133">Transmembrane helix</keyword>
<evidence type="ECO:0000256" key="1">
    <source>
        <dbReference type="ARBA" id="ARBA00004651"/>
    </source>
</evidence>
<evidence type="ECO:0000256" key="10">
    <source>
        <dbReference type="ARBA" id="ARBA00023224"/>
    </source>
</evidence>
<comment type="caution">
    <text evidence="14">The sequence shown here is derived from an EMBL/GenBank/DDBJ whole genome shotgun (WGS) entry which is preliminary data.</text>
</comment>
<dbReference type="EMBL" id="LNIX01000003">
    <property type="protein sequence ID" value="OXA58279.1"/>
    <property type="molecule type" value="Genomic_DNA"/>
</dbReference>
<dbReference type="STRING" id="158441.A0A226ELE0"/>
<evidence type="ECO:0000256" key="11">
    <source>
        <dbReference type="SAM" id="Phobius"/>
    </source>
</evidence>
<evidence type="ECO:0000256" key="2">
    <source>
        <dbReference type="ARBA" id="ARBA00005314"/>
    </source>
</evidence>